<dbReference type="Pfam" id="PF05037">
    <property type="entry name" value="DUF669"/>
    <property type="match status" value="1"/>
</dbReference>
<evidence type="ECO:0000313" key="1">
    <source>
        <dbReference type="EMBL" id="ERI79444.1"/>
    </source>
</evidence>
<comment type="caution">
    <text evidence="1">The sequence shown here is derived from an EMBL/GenBank/DDBJ whole genome shotgun (WGS) entry which is preliminary data.</text>
</comment>
<sequence>MTMSDFENKEIGWDEEINNEGQDFEPLPAGAYEFTVASMERARFQGSEKMAACNMANLELLVTDKDGNERKVFDSLYLNTKAEWRLSQFFLSIGQKKKGEPLRPNWNEVPGSAGKVELIVNSYTDKNGNPKRNNKVSKYLPYEPKKFTAGNF</sequence>
<dbReference type="AlphaFoldDB" id="A0ABC9U287"/>
<evidence type="ECO:0008006" key="3">
    <source>
        <dbReference type="Google" id="ProtNLM"/>
    </source>
</evidence>
<name>A0ABC9U287_CLOSY</name>
<dbReference type="InterPro" id="IPR007731">
    <property type="entry name" value="DUF669"/>
</dbReference>
<proteinExistence type="predicted"/>
<evidence type="ECO:0000313" key="2">
    <source>
        <dbReference type="Proteomes" id="UP000016491"/>
    </source>
</evidence>
<reference evidence="1 2" key="1">
    <citation type="submission" date="2013-07" db="EMBL/GenBank/DDBJ databases">
        <authorList>
            <person name="Weinstock G."/>
            <person name="Sodergren E."/>
            <person name="Wylie T."/>
            <person name="Fulton L."/>
            <person name="Fulton R."/>
            <person name="Fronick C."/>
            <person name="O'Laughlin M."/>
            <person name="Godfrey J."/>
            <person name="Miner T."/>
            <person name="Herter B."/>
            <person name="Appelbaum E."/>
            <person name="Cordes M."/>
            <person name="Lek S."/>
            <person name="Wollam A."/>
            <person name="Pepin K.H."/>
            <person name="Palsikar V.B."/>
            <person name="Mitreva M."/>
            <person name="Wilson R.K."/>
        </authorList>
    </citation>
    <scope>NUCLEOTIDE SEQUENCE [LARGE SCALE GENOMIC DNA]</scope>
    <source>
        <strain evidence="1 2">ATCC 14940</strain>
    </source>
</reference>
<gene>
    <name evidence="1" type="ORF">CLOSYM_00876</name>
</gene>
<dbReference type="Proteomes" id="UP000016491">
    <property type="component" value="Unassembled WGS sequence"/>
</dbReference>
<dbReference type="EMBL" id="AWSU01000072">
    <property type="protein sequence ID" value="ERI79444.1"/>
    <property type="molecule type" value="Genomic_DNA"/>
</dbReference>
<organism evidence="1 2">
    <name type="scientific">[Clostridium] symbiosum ATCC 14940</name>
    <dbReference type="NCBI Taxonomy" id="411472"/>
    <lineage>
        <taxon>Bacteria</taxon>
        <taxon>Bacillati</taxon>
        <taxon>Bacillota</taxon>
        <taxon>Clostridia</taxon>
        <taxon>Lachnospirales</taxon>
        <taxon>Lachnospiraceae</taxon>
        <taxon>Otoolea</taxon>
    </lineage>
</organism>
<protein>
    <recommendedName>
        <fullName evidence="3">DUF669 domain-containing protein</fullName>
    </recommendedName>
</protein>
<accession>A0ABC9U287</accession>